<protein>
    <submittedName>
        <fullName evidence="6">TetR/AcrR family transcriptional regulator</fullName>
    </submittedName>
</protein>
<dbReference type="InterPro" id="IPR001647">
    <property type="entry name" value="HTH_TetR"/>
</dbReference>
<dbReference type="SUPFAM" id="SSF46689">
    <property type="entry name" value="Homeodomain-like"/>
    <property type="match status" value="1"/>
</dbReference>
<comment type="caution">
    <text evidence="6">The sequence shown here is derived from an EMBL/GenBank/DDBJ whole genome shotgun (WGS) entry which is preliminary data.</text>
</comment>
<feature type="domain" description="HTH tetR-type" evidence="5">
    <location>
        <begin position="7"/>
        <end position="67"/>
    </location>
</feature>
<evidence type="ECO:0000313" key="6">
    <source>
        <dbReference type="EMBL" id="RHK07897.1"/>
    </source>
</evidence>
<dbReference type="InterPro" id="IPR009057">
    <property type="entry name" value="Homeodomain-like_sf"/>
</dbReference>
<evidence type="ECO:0000256" key="3">
    <source>
        <dbReference type="ARBA" id="ARBA00023163"/>
    </source>
</evidence>
<organism evidence="6 7">
    <name type="scientific">Enterococcus casseliflavus</name>
    <name type="common">Enterococcus flavescens</name>
    <dbReference type="NCBI Taxonomy" id="37734"/>
    <lineage>
        <taxon>Bacteria</taxon>
        <taxon>Bacillati</taxon>
        <taxon>Bacillota</taxon>
        <taxon>Bacilli</taxon>
        <taxon>Lactobacillales</taxon>
        <taxon>Enterococcaceae</taxon>
        <taxon>Enterococcus</taxon>
    </lineage>
</organism>
<dbReference type="GO" id="GO:0003677">
    <property type="term" value="F:DNA binding"/>
    <property type="evidence" value="ECO:0007669"/>
    <property type="project" value="UniProtKB-UniRule"/>
</dbReference>
<dbReference type="Proteomes" id="UP000286288">
    <property type="component" value="Unassembled WGS sequence"/>
</dbReference>
<evidence type="ECO:0000256" key="1">
    <source>
        <dbReference type="ARBA" id="ARBA00023015"/>
    </source>
</evidence>
<evidence type="ECO:0000256" key="2">
    <source>
        <dbReference type="ARBA" id="ARBA00023125"/>
    </source>
</evidence>
<proteinExistence type="predicted"/>
<dbReference type="InterPro" id="IPR036271">
    <property type="entry name" value="Tet_transcr_reg_TetR-rel_C_sf"/>
</dbReference>
<dbReference type="EMBL" id="QRMZ01000002">
    <property type="protein sequence ID" value="RHK07897.1"/>
    <property type="molecule type" value="Genomic_DNA"/>
</dbReference>
<accession>A0A415EX57</accession>
<dbReference type="SUPFAM" id="SSF48498">
    <property type="entry name" value="Tetracyclin repressor-like, C-terminal domain"/>
    <property type="match status" value="1"/>
</dbReference>
<dbReference type="PANTHER" id="PTHR47506">
    <property type="entry name" value="TRANSCRIPTIONAL REGULATORY PROTEIN"/>
    <property type="match status" value="1"/>
</dbReference>
<dbReference type="PANTHER" id="PTHR47506:SF1">
    <property type="entry name" value="HTH-TYPE TRANSCRIPTIONAL REGULATOR YJDC"/>
    <property type="match status" value="1"/>
</dbReference>
<feature type="DNA-binding region" description="H-T-H motif" evidence="4">
    <location>
        <begin position="30"/>
        <end position="49"/>
    </location>
</feature>
<dbReference type="AlphaFoldDB" id="A0A415EX57"/>
<keyword evidence="2 4" id="KW-0238">DNA-binding</keyword>
<dbReference type="Gene3D" id="1.10.357.10">
    <property type="entry name" value="Tetracycline Repressor, domain 2"/>
    <property type="match status" value="1"/>
</dbReference>
<dbReference type="Pfam" id="PF00440">
    <property type="entry name" value="TetR_N"/>
    <property type="match status" value="1"/>
</dbReference>
<evidence type="ECO:0000313" key="7">
    <source>
        <dbReference type="Proteomes" id="UP000286288"/>
    </source>
</evidence>
<gene>
    <name evidence="6" type="ORF">DW084_01860</name>
</gene>
<keyword evidence="1" id="KW-0805">Transcription regulation</keyword>
<dbReference type="Gene3D" id="1.10.10.60">
    <property type="entry name" value="Homeodomain-like"/>
    <property type="match status" value="1"/>
</dbReference>
<evidence type="ECO:0000256" key="4">
    <source>
        <dbReference type="PROSITE-ProRule" id="PRU00335"/>
    </source>
</evidence>
<reference evidence="6 7" key="1">
    <citation type="submission" date="2018-08" db="EMBL/GenBank/DDBJ databases">
        <title>A genome reference for cultivated species of the human gut microbiota.</title>
        <authorList>
            <person name="Zou Y."/>
            <person name="Xue W."/>
            <person name="Luo G."/>
        </authorList>
    </citation>
    <scope>NUCLEOTIDE SEQUENCE [LARGE SCALE GENOMIC DNA]</scope>
    <source>
        <strain evidence="6 7">AF48-16</strain>
    </source>
</reference>
<name>A0A415EX57_ENTCA</name>
<keyword evidence="3" id="KW-0804">Transcription</keyword>
<dbReference type="PROSITE" id="PS50977">
    <property type="entry name" value="HTH_TETR_2"/>
    <property type="match status" value="1"/>
</dbReference>
<evidence type="ECO:0000259" key="5">
    <source>
        <dbReference type="PROSITE" id="PS50977"/>
    </source>
</evidence>
<sequence length="193" mass="22137">MRGRPKKHNKEEAVKIAMHEFWSHGYEACSTENLCRETGLGKGSFYNTFGSKHDLYVETLRVYHERWIQEQKQLLAQEKGLLEKLTALLNWAIEVDFQEDSNGCYLINAAMERGSIDPAVVLWSEQHAKELEAEVEKHIEKSLLSGEIKTTKTAKELSLCYLNAYYGLRTLNASMRNKAMAQQIAEITIKNLL</sequence>